<dbReference type="InterPro" id="IPR010065">
    <property type="entry name" value="AA_ABC_transptr_permease_3TM"/>
</dbReference>
<evidence type="ECO:0000256" key="5">
    <source>
        <dbReference type="ARBA" id="ARBA00022519"/>
    </source>
</evidence>
<sequence>MMIPDFLHFIINPDILSRYGMKFIDGFFVTIKLVALSYTVGFFLSIMITFAWRSKHSWLSLPARIYIYFFRGSPLLAQLFLFYYGIGSFSAFWKSVGLWWFFQSSWWCCLFIFSLNTSAYQAEIFRGSMQSVPAGQYEAAKALGLSRKTTFIRVILPQSMIMALRPLGNEFILMIKASAVASLVTVYDLMGVAKLAYSRTFDFQVYIWAAVLYLIIVEIVRRLIGMTERRLTRHLR</sequence>
<dbReference type="Pfam" id="PF00528">
    <property type="entry name" value="BPD_transp_1"/>
    <property type="match status" value="1"/>
</dbReference>
<accession>A0A1R0F7R5</accession>
<dbReference type="NCBIfam" id="TIGR01726">
    <property type="entry name" value="HEQRo_perm_3TM"/>
    <property type="match status" value="1"/>
</dbReference>
<dbReference type="PANTHER" id="PTHR30614">
    <property type="entry name" value="MEMBRANE COMPONENT OF AMINO ACID ABC TRANSPORTER"/>
    <property type="match status" value="1"/>
</dbReference>
<protein>
    <submittedName>
        <fullName evidence="11">Polar amino acid transport system permease protein</fullName>
    </submittedName>
</protein>
<feature type="domain" description="ABC transmembrane type-1" evidence="10">
    <location>
        <begin position="27"/>
        <end position="224"/>
    </location>
</feature>
<feature type="transmembrane region" description="Helical" evidence="9">
    <location>
        <begin position="27"/>
        <end position="53"/>
    </location>
</feature>
<evidence type="ECO:0000256" key="4">
    <source>
        <dbReference type="ARBA" id="ARBA00022475"/>
    </source>
</evidence>
<keyword evidence="7 9" id="KW-1133">Transmembrane helix</keyword>
<gene>
    <name evidence="11" type="ORF">PEB0149_004150</name>
</gene>
<dbReference type="AlphaFoldDB" id="A0A1R0F7R5"/>
<evidence type="ECO:0000313" key="12">
    <source>
        <dbReference type="Proteomes" id="UP000187344"/>
    </source>
</evidence>
<organism evidence="11 12">
    <name type="scientific">Bartonella apis</name>
    <dbReference type="NCBI Taxonomy" id="1686310"/>
    <lineage>
        <taxon>Bacteria</taxon>
        <taxon>Pseudomonadati</taxon>
        <taxon>Pseudomonadota</taxon>
        <taxon>Alphaproteobacteria</taxon>
        <taxon>Hyphomicrobiales</taxon>
        <taxon>Bartonellaceae</taxon>
        <taxon>Bartonella</taxon>
    </lineage>
</organism>
<dbReference type="Gene3D" id="1.10.3720.10">
    <property type="entry name" value="MetI-like"/>
    <property type="match status" value="1"/>
</dbReference>
<comment type="similarity">
    <text evidence="2">Belongs to the binding-protein-dependent transport system permease family. HisMQ subfamily.</text>
</comment>
<name>A0A1R0F7R5_9HYPH</name>
<evidence type="ECO:0000256" key="7">
    <source>
        <dbReference type="ARBA" id="ARBA00022989"/>
    </source>
</evidence>
<evidence type="ECO:0000256" key="1">
    <source>
        <dbReference type="ARBA" id="ARBA00004429"/>
    </source>
</evidence>
<dbReference type="GO" id="GO:0043190">
    <property type="term" value="C:ATP-binding cassette (ABC) transporter complex"/>
    <property type="evidence" value="ECO:0007669"/>
    <property type="project" value="InterPro"/>
</dbReference>
<evidence type="ECO:0000256" key="6">
    <source>
        <dbReference type="ARBA" id="ARBA00022692"/>
    </source>
</evidence>
<keyword evidence="3 9" id="KW-0813">Transport</keyword>
<dbReference type="InterPro" id="IPR035906">
    <property type="entry name" value="MetI-like_sf"/>
</dbReference>
<keyword evidence="6 9" id="KW-0812">Transmembrane</keyword>
<keyword evidence="12" id="KW-1185">Reference proteome</keyword>
<evidence type="ECO:0000256" key="9">
    <source>
        <dbReference type="RuleBase" id="RU363032"/>
    </source>
</evidence>
<evidence type="ECO:0000256" key="2">
    <source>
        <dbReference type="ARBA" id="ARBA00010072"/>
    </source>
</evidence>
<dbReference type="PANTHER" id="PTHR30614:SF10">
    <property type="entry name" value="ARGININE ABC TRANSPORTER PERMEASE PROTEIN ARTM"/>
    <property type="match status" value="1"/>
</dbReference>
<evidence type="ECO:0000256" key="8">
    <source>
        <dbReference type="ARBA" id="ARBA00023136"/>
    </source>
</evidence>
<dbReference type="EMBL" id="LXYT01000003">
    <property type="protein sequence ID" value="OLY42997.1"/>
    <property type="molecule type" value="Genomic_DNA"/>
</dbReference>
<reference evidence="11 12" key="1">
    <citation type="submission" date="2016-12" db="EMBL/GenBank/DDBJ databases">
        <title>Comparative genomics of Bartonella apis.</title>
        <authorList>
            <person name="Engel P."/>
        </authorList>
    </citation>
    <scope>NUCLEOTIDE SEQUENCE [LARGE SCALE GENOMIC DNA]</scope>
    <source>
        <strain evidence="11 12">PEB0149</strain>
    </source>
</reference>
<feature type="transmembrane region" description="Helical" evidence="9">
    <location>
        <begin position="98"/>
        <end position="120"/>
    </location>
</feature>
<evidence type="ECO:0000313" key="11">
    <source>
        <dbReference type="EMBL" id="OLY42997.1"/>
    </source>
</evidence>
<evidence type="ECO:0000259" key="10">
    <source>
        <dbReference type="PROSITE" id="PS50928"/>
    </source>
</evidence>
<dbReference type="InterPro" id="IPR000515">
    <property type="entry name" value="MetI-like"/>
</dbReference>
<proteinExistence type="inferred from homology"/>
<evidence type="ECO:0000256" key="3">
    <source>
        <dbReference type="ARBA" id="ARBA00022448"/>
    </source>
</evidence>
<feature type="transmembrane region" description="Helical" evidence="9">
    <location>
        <begin position="65"/>
        <end position="86"/>
    </location>
</feature>
<dbReference type="SUPFAM" id="SSF161098">
    <property type="entry name" value="MetI-like"/>
    <property type="match status" value="1"/>
</dbReference>
<dbReference type="Proteomes" id="UP000187344">
    <property type="component" value="Unassembled WGS sequence"/>
</dbReference>
<feature type="transmembrane region" description="Helical" evidence="9">
    <location>
        <begin position="205"/>
        <end position="224"/>
    </location>
</feature>
<dbReference type="PROSITE" id="PS50928">
    <property type="entry name" value="ABC_TM1"/>
    <property type="match status" value="1"/>
</dbReference>
<feature type="transmembrane region" description="Helical" evidence="9">
    <location>
        <begin position="171"/>
        <end position="193"/>
    </location>
</feature>
<dbReference type="GO" id="GO:0006865">
    <property type="term" value="P:amino acid transport"/>
    <property type="evidence" value="ECO:0007669"/>
    <property type="project" value="TreeGrafter"/>
</dbReference>
<keyword evidence="5" id="KW-0997">Cell inner membrane</keyword>
<dbReference type="CDD" id="cd06261">
    <property type="entry name" value="TM_PBP2"/>
    <property type="match status" value="1"/>
</dbReference>
<dbReference type="GO" id="GO:0022857">
    <property type="term" value="F:transmembrane transporter activity"/>
    <property type="evidence" value="ECO:0007669"/>
    <property type="project" value="InterPro"/>
</dbReference>
<keyword evidence="8 9" id="KW-0472">Membrane</keyword>
<dbReference type="InterPro" id="IPR043429">
    <property type="entry name" value="ArtM/GltK/GlnP/TcyL/YhdX-like"/>
</dbReference>
<comment type="subcellular location">
    <subcellularLocation>
        <location evidence="1">Cell inner membrane</location>
        <topology evidence="1">Multi-pass membrane protein</topology>
    </subcellularLocation>
    <subcellularLocation>
        <location evidence="9">Cell membrane</location>
        <topology evidence="9">Multi-pass membrane protein</topology>
    </subcellularLocation>
</comment>
<comment type="caution">
    <text evidence="11">The sequence shown here is derived from an EMBL/GenBank/DDBJ whole genome shotgun (WGS) entry which is preliminary data.</text>
</comment>
<keyword evidence="4" id="KW-1003">Cell membrane</keyword>